<evidence type="ECO:0000256" key="9">
    <source>
        <dbReference type="ARBA" id="ARBA00023098"/>
    </source>
</evidence>
<comment type="similarity">
    <text evidence="2">Belongs to the ERG28 family.</text>
</comment>
<evidence type="ECO:0000256" key="5">
    <source>
        <dbReference type="ARBA" id="ARBA00022824"/>
    </source>
</evidence>
<protein>
    <submittedName>
        <fullName evidence="14">Ergosterol biosynthetic protein 28</fullName>
    </submittedName>
</protein>
<dbReference type="InterPro" id="IPR005352">
    <property type="entry name" value="Erg28"/>
</dbReference>
<evidence type="ECO:0000256" key="6">
    <source>
        <dbReference type="ARBA" id="ARBA00022955"/>
    </source>
</evidence>
<keyword evidence="3" id="KW-0444">Lipid biosynthesis</keyword>
<dbReference type="PANTHER" id="PTHR15451">
    <property type="entry name" value="ERGOSTEROL BIOSYNTHETIC PROTEIN 28-RELATED"/>
    <property type="match status" value="1"/>
</dbReference>
<keyword evidence="4 13" id="KW-0812">Transmembrane</keyword>
<gene>
    <name evidence="14" type="primary">ERG28</name>
    <name evidence="14" type="ORF">CTA1_11925</name>
</gene>
<keyword evidence="6" id="KW-0752">Steroid biosynthesis</keyword>
<evidence type="ECO:0000256" key="12">
    <source>
        <dbReference type="ARBA" id="ARBA00023221"/>
    </source>
</evidence>
<evidence type="ECO:0000256" key="8">
    <source>
        <dbReference type="ARBA" id="ARBA00023011"/>
    </source>
</evidence>
<evidence type="ECO:0000256" key="1">
    <source>
        <dbReference type="ARBA" id="ARBA00004477"/>
    </source>
</evidence>
<keyword evidence="5" id="KW-0256">Endoplasmic reticulum</keyword>
<sequence>PTFVFATRSSSDLPPENSHQLTRIEFRLSAQQVSIAMVSITDLLPEAKGILPYYMLLLSLISIGNSAQNLMTLHYSRRLYDGKYVRNPKLPARSDKFNPEDSVNKFVPAPAGATDVVDQATPLAARCFGTWTFITSIVRLYAAYHLRHAHMYDLAIWTYVVALGHFASELFVFKSMSFGLPQFFPFTFATTALIWMPLVRDFYIESA</sequence>
<evidence type="ECO:0000313" key="14">
    <source>
        <dbReference type="EMBL" id="TKW56258.1"/>
    </source>
</evidence>
<organism evidence="14 15">
    <name type="scientific">Colletotrichum tanaceti</name>
    <dbReference type="NCBI Taxonomy" id="1306861"/>
    <lineage>
        <taxon>Eukaryota</taxon>
        <taxon>Fungi</taxon>
        <taxon>Dikarya</taxon>
        <taxon>Ascomycota</taxon>
        <taxon>Pezizomycotina</taxon>
        <taxon>Sordariomycetes</taxon>
        <taxon>Hypocreomycetidae</taxon>
        <taxon>Glomerellales</taxon>
        <taxon>Glomerellaceae</taxon>
        <taxon>Colletotrichum</taxon>
        <taxon>Colletotrichum destructivum species complex</taxon>
    </lineage>
</organism>
<evidence type="ECO:0000313" key="15">
    <source>
        <dbReference type="Proteomes" id="UP000310108"/>
    </source>
</evidence>
<dbReference type="OrthoDB" id="6485510at2759"/>
<comment type="caution">
    <text evidence="14">The sequence shown here is derived from an EMBL/GenBank/DDBJ whole genome shotgun (WGS) entry which is preliminary data.</text>
</comment>
<dbReference type="AlphaFoldDB" id="A0A4U6XKU9"/>
<dbReference type="EMBL" id="PJEX01000073">
    <property type="protein sequence ID" value="TKW56258.1"/>
    <property type="molecule type" value="Genomic_DNA"/>
</dbReference>
<evidence type="ECO:0000256" key="2">
    <source>
        <dbReference type="ARBA" id="ARBA00005377"/>
    </source>
</evidence>
<dbReference type="PANTHER" id="PTHR15451:SF19">
    <property type="entry name" value="ERGOSTEROL BIOSYNTHETIC PROTEIN 28 HOMOLOG"/>
    <property type="match status" value="1"/>
</dbReference>
<keyword evidence="15" id="KW-1185">Reference proteome</keyword>
<keyword evidence="11" id="KW-1207">Sterol metabolism</keyword>
<feature type="transmembrane region" description="Helical" evidence="13">
    <location>
        <begin position="154"/>
        <end position="173"/>
    </location>
</feature>
<dbReference type="GO" id="GO:0005789">
    <property type="term" value="C:endoplasmic reticulum membrane"/>
    <property type="evidence" value="ECO:0007669"/>
    <property type="project" value="UniProtKB-SubCell"/>
</dbReference>
<keyword evidence="8" id="KW-0756">Sterol biosynthesis</keyword>
<keyword evidence="12" id="KW-0753">Steroid metabolism</keyword>
<dbReference type="GO" id="GO:0030674">
    <property type="term" value="F:protein-macromolecule adaptor activity"/>
    <property type="evidence" value="ECO:0007669"/>
    <property type="project" value="TreeGrafter"/>
</dbReference>
<evidence type="ECO:0000256" key="4">
    <source>
        <dbReference type="ARBA" id="ARBA00022692"/>
    </source>
</evidence>
<keyword evidence="7 13" id="KW-1133">Transmembrane helix</keyword>
<accession>A0A4U6XKU9</accession>
<evidence type="ECO:0000256" key="11">
    <source>
        <dbReference type="ARBA" id="ARBA00023166"/>
    </source>
</evidence>
<keyword evidence="10 13" id="KW-0472">Membrane</keyword>
<proteinExistence type="inferred from homology"/>
<keyword evidence="9" id="KW-0443">Lipid metabolism</keyword>
<evidence type="ECO:0000256" key="13">
    <source>
        <dbReference type="SAM" id="Phobius"/>
    </source>
</evidence>
<name>A0A4U6XKU9_9PEZI</name>
<dbReference type="Proteomes" id="UP000310108">
    <property type="component" value="Unassembled WGS sequence"/>
</dbReference>
<reference evidence="14 15" key="1">
    <citation type="journal article" date="2019" name="PLoS ONE">
        <title>Comparative genome analysis indicates high evolutionary potential of pathogenicity genes in Colletotrichum tanaceti.</title>
        <authorList>
            <person name="Lelwala R.V."/>
            <person name="Korhonen P.K."/>
            <person name="Young N.D."/>
            <person name="Scott J.B."/>
            <person name="Ades P.A."/>
            <person name="Gasser R.B."/>
            <person name="Taylor P.W.J."/>
        </authorList>
    </citation>
    <scope>NUCLEOTIDE SEQUENCE [LARGE SCALE GENOMIC DNA]</scope>
    <source>
        <strain evidence="14">BRIP57314</strain>
    </source>
</reference>
<dbReference type="Pfam" id="PF03694">
    <property type="entry name" value="Erg28"/>
    <property type="match status" value="1"/>
</dbReference>
<evidence type="ECO:0000256" key="10">
    <source>
        <dbReference type="ARBA" id="ARBA00023136"/>
    </source>
</evidence>
<dbReference type="GO" id="GO:0016126">
    <property type="term" value="P:sterol biosynthetic process"/>
    <property type="evidence" value="ECO:0007669"/>
    <property type="project" value="UniProtKB-KW"/>
</dbReference>
<feature type="transmembrane region" description="Helical" evidence="13">
    <location>
        <begin position="53"/>
        <end position="73"/>
    </location>
</feature>
<feature type="non-terminal residue" evidence="14">
    <location>
        <position position="1"/>
    </location>
</feature>
<dbReference type="STRING" id="1306861.A0A4U6XKU9"/>
<evidence type="ECO:0000256" key="7">
    <source>
        <dbReference type="ARBA" id="ARBA00022989"/>
    </source>
</evidence>
<feature type="transmembrane region" description="Helical" evidence="13">
    <location>
        <begin position="179"/>
        <end position="199"/>
    </location>
</feature>
<comment type="subcellular location">
    <subcellularLocation>
        <location evidence="1">Endoplasmic reticulum membrane</location>
        <topology evidence="1">Multi-pass membrane protein</topology>
    </subcellularLocation>
</comment>
<evidence type="ECO:0000256" key="3">
    <source>
        <dbReference type="ARBA" id="ARBA00022516"/>
    </source>
</evidence>